<comment type="similarity">
    <text evidence="3">Belongs to the misato family.</text>
</comment>
<dbReference type="InterPro" id="IPR019605">
    <property type="entry name" value="Misato_II_tubulin-like"/>
</dbReference>
<dbReference type="Pfam" id="PF10644">
    <property type="entry name" value="Misat_Tub_SegII"/>
    <property type="match status" value="1"/>
</dbReference>
<evidence type="ECO:0000256" key="1">
    <source>
        <dbReference type="ARBA" id="ARBA00003757"/>
    </source>
</evidence>
<feature type="domain" description="DML1/Misato tubulin" evidence="6">
    <location>
        <begin position="121"/>
        <end position="218"/>
    </location>
</feature>
<comment type="function">
    <text evidence="1">Involved in the partitioning of the mitochondrial organelle and mitochondrial DNA (mtDNA) inheritance.</text>
</comment>
<accession>A0A8H5GNE7</accession>
<feature type="domain" description="Misato Segment II tubulin-like" evidence="5">
    <location>
        <begin position="2"/>
        <end position="111"/>
    </location>
</feature>
<dbReference type="SUPFAM" id="SSF52490">
    <property type="entry name" value="Tubulin nucleotide-binding domain-like"/>
    <property type="match status" value="1"/>
</dbReference>
<comment type="subcellular location">
    <subcellularLocation>
        <location evidence="2">Mitochondrion</location>
    </subcellularLocation>
</comment>
<dbReference type="EMBL" id="JAACJN010000134">
    <property type="protein sequence ID" value="KAF5368284.1"/>
    <property type="molecule type" value="Genomic_DNA"/>
</dbReference>
<dbReference type="InterPro" id="IPR029209">
    <property type="entry name" value="DML1/Misato_tubulin"/>
</dbReference>
<organism evidence="7 8">
    <name type="scientific">Collybiopsis confluens</name>
    <dbReference type="NCBI Taxonomy" id="2823264"/>
    <lineage>
        <taxon>Eukaryota</taxon>
        <taxon>Fungi</taxon>
        <taxon>Dikarya</taxon>
        <taxon>Basidiomycota</taxon>
        <taxon>Agaricomycotina</taxon>
        <taxon>Agaricomycetes</taxon>
        <taxon>Agaricomycetidae</taxon>
        <taxon>Agaricales</taxon>
        <taxon>Marasmiineae</taxon>
        <taxon>Omphalotaceae</taxon>
        <taxon>Collybiopsis</taxon>
    </lineage>
</organism>
<dbReference type="PANTHER" id="PTHR13391">
    <property type="entry name" value="MITOCHONDRIAL DISTRIBUTION REGULATOR MISATO"/>
    <property type="match status" value="1"/>
</dbReference>
<dbReference type="Gene3D" id="3.40.50.1440">
    <property type="entry name" value="Tubulin/FtsZ, GTPase domain"/>
    <property type="match status" value="1"/>
</dbReference>
<protein>
    <recommendedName>
        <fullName evidence="9">Tubulin nucleotide-binding domain-like protein</fullName>
    </recommendedName>
</protein>
<dbReference type="GO" id="GO:0007005">
    <property type="term" value="P:mitochondrion organization"/>
    <property type="evidence" value="ECO:0007669"/>
    <property type="project" value="InterPro"/>
</dbReference>
<dbReference type="PROSITE" id="PS00228">
    <property type="entry name" value="TUBULIN_B_AUTOREG"/>
    <property type="match status" value="1"/>
</dbReference>
<dbReference type="Pfam" id="PF14881">
    <property type="entry name" value="Tubulin_3"/>
    <property type="match status" value="1"/>
</dbReference>
<name>A0A8H5GNE7_9AGAR</name>
<dbReference type="InterPro" id="IPR036525">
    <property type="entry name" value="Tubulin/FtsZ_GTPase_sf"/>
</dbReference>
<evidence type="ECO:0000256" key="2">
    <source>
        <dbReference type="ARBA" id="ARBA00004173"/>
    </source>
</evidence>
<evidence type="ECO:0008006" key="9">
    <source>
        <dbReference type="Google" id="ProtNLM"/>
    </source>
</evidence>
<evidence type="ECO:0000313" key="8">
    <source>
        <dbReference type="Proteomes" id="UP000518752"/>
    </source>
</evidence>
<dbReference type="PANTHER" id="PTHR13391:SF0">
    <property type="entry name" value="PROTEIN MISATO HOMOLOG 1"/>
    <property type="match status" value="1"/>
</dbReference>
<evidence type="ECO:0000256" key="4">
    <source>
        <dbReference type="ARBA" id="ARBA00023128"/>
    </source>
</evidence>
<evidence type="ECO:0000259" key="5">
    <source>
        <dbReference type="Pfam" id="PF10644"/>
    </source>
</evidence>
<gene>
    <name evidence="7" type="ORF">D9757_010517</name>
</gene>
<keyword evidence="8" id="KW-1185">Reference proteome</keyword>
<dbReference type="Proteomes" id="UP000518752">
    <property type="component" value="Unassembled WGS sequence"/>
</dbReference>
<dbReference type="InterPro" id="IPR049942">
    <property type="entry name" value="DML1/Misato"/>
</dbReference>
<dbReference type="GO" id="GO:0005739">
    <property type="term" value="C:mitochondrion"/>
    <property type="evidence" value="ECO:0007669"/>
    <property type="project" value="UniProtKB-SubCell"/>
</dbReference>
<sequence length="530" mass="60180">MREILYVQAGNSANYIGTHFWNTQESYFTYSDDEDPIVDHDVSFREGQTIQGDPMYCPRLIAFDHKVNFGALAKANNFFSDSVSYAPLWNQSITEHEQEPIEPHVYQTHLQAEGDLPFSTDASTIRYWSDFNRVFYTPRTIQMVPDVSGWRNSEGDWSLGHETFERFNDETQLMEGSVRLFLEECNSFQGLQLTADTTTFGSFSHSFLLAFHDELSTAPCLSFPLMADAVPSDVNIEDVEPIIFSLNLHTHPLLRTENSCKKDCQRCRIPSRTGQYFSYERPSTKSEKVAQKSFRRVSKARSDRAKSQGSIYQDSSVLSAHIENSSVPLRLKGHTENIPSFCSHLNVHGSQRFSQIGGFFPVAASIKPQDFVNQFYDFSASRQSLIDATFYTRRDVTRGFSSNALHAYDEWCSRTPIKEPYAVSTHSLGYPLPSSFPDIFQDENILHDYRKRNTQITSDLPLPSLAMCTTLSTSTGTASMLADYAKFIQTCVDRGKTGILAGKIESMDDMKELVNDLWTIHDGYSEYTDD</sequence>
<proteinExistence type="inferred from homology"/>
<evidence type="ECO:0000259" key="6">
    <source>
        <dbReference type="Pfam" id="PF14881"/>
    </source>
</evidence>
<dbReference type="AlphaFoldDB" id="A0A8H5GNE7"/>
<dbReference type="InterPro" id="IPR013838">
    <property type="entry name" value="Beta-tubulin_BS"/>
</dbReference>
<evidence type="ECO:0000256" key="3">
    <source>
        <dbReference type="ARBA" id="ARBA00008507"/>
    </source>
</evidence>
<evidence type="ECO:0000313" key="7">
    <source>
        <dbReference type="EMBL" id="KAF5368284.1"/>
    </source>
</evidence>
<comment type="caution">
    <text evidence="7">The sequence shown here is derived from an EMBL/GenBank/DDBJ whole genome shotgun (WGS) entry which is preliminary data.</text>
</comment>
<dbReference type="OrthoDB" id="271881at2759"/>
<reference evidence="7 8" key="1">
    <citation type="journal article" date="2020" name="ISME J.">
        <title>Uncovering the hidden diversity of litter-decomposition mechanisms in mushroom-forming fungi.</title>
        <authorList>
            <person name="Floudas D."/>
            <person name="Bentzer J."/>
            <person name="Ahren D."/>
            <person name="Johansson T."/>
            <person name="Persson P."/>
            <person name="Tunlid A."/>
        </authorList>
    </citation>
    <scope>NUCLEOTIDE SEQUENCE [LARGE SCALE GENOMIC DNA]</scope>
    <source>
        <strain evidence="7 8">CBS 406.79</strain>
    </source>
</reference>
<keyword evidence="4" id="KW-0496">Mitochondrion</keyword>